<dbReference type="SMART" id="SM00256">
    <property type="entry name" value="FBOX"/>
    <property type="match status" value="1"/>
</dbReference>
<proteinExistence type="predicted"/>
<evidence type="ECO:0000313" key="3">
    <source>
        <dbReference type="Proteomes" id="UP000284706"/>
    </source>
</evidence>
<name>A0A409WNF7_9AGAR</name>
<accession>A0A409WNF7</accession>
<dbReference type="OrthoDB" id="2937711at2759"/>
<reference evidence="2 3" key="1">
    <citation type="journal article" date="2018" name="Evol. Lett.">
        <title>Horizontal gene cluster transfer increased hallucinogenic mushroom diversity.</title>
        <authorList>
            <person name="Reynolds H.T."/>
            <person name="Vijayakumar V."/>
            <person name="Gluck-Thaler E."/>
            <person name="Korotkin H.B."/>
            <person name="Matheny P.B."/>
            <person name="Slot J.C."/>
        </authorList>
    </citation>
    <scope>NUCLEOTIDE SEQUENCE [LARGE SCALE GENOMIC DNA]</scope>
    <source>
        <strain evidence="2 3">SRW20</strain>
    </source>
</reference>
<dbReference type="PROSITE" id="PS50181">
    <property type="entry name" value="FBOX"/>
    <property type="match status" value="1"/>
</dbReference>
<dbReference type="Proteomes" id="UP000284706">
    <property type="component" value="Unassembled WGS sequence"/>
</dbReference>
<dbReference type="InParanoid" id="A0A409WNF7"/>
<evidence type="ECO:0000313" key="2">
    <source>
        <dbReference type="EMBL" id="PPQ80034.1"/>
    </source>
</evidence>
<dbReference type="InterPro" id="IPR001810">
    <property type="entry name" value="F-box_dom"/>
</dbReference>
<dbReference type="Gene3D" id="1.20.1280.50">
    <property type="match status" value="1"/>
</dbReference>
<gene>
    <name evidence="2" type="ORF">CVT26_011480</name>
</gene>
<sequence length="502" mass="56134">MVQPSMSLSDLPADILLCILEYCDLLSHVNLSMVSTAFHLLSEQRGYWIDALREARLTRPIACPLREDLLQHDLQSLKRIAFHTLRLEQNWSSPEPRIHGPIKVVVLGLPVLDVIFQVPGTTLYVFHSRSRGTIAAWDIDLGKRVTPEIDISTRVLDVSPGQDEPGKFSMGLLTSGARDELLVVCLEYGKAGVKLTVGLRHPLRADMFNWAVFMTTTYVGVLQCGIHETANGEGMTVDIVAINLASQNATTIQTDIPREVSTVLRGSMFAHNEGQSGTSISNGDLFILVEWRDESRLFRCPKKYLPHEENPDCPPISFLKCLEQSFAHRWAHPNVTEYTDTEGALSADEFYGVPAVSLHRITAPRLDSERDDGELDLTYQIQVRFWTRVQPQPGEGANSPPHLTPRHAVNIPGLLQDTPDTSWQLMLLPHSGRKVLLVVDYNSDIRLELIHFDPEKGASFVQQIRLPPFINAEEIYGLSLDDHLGVVTLLDTRGVLYAIPYA</sequence>
<comment type="caution">
    <text evidence="2">The sequence shown here is derived from an EMBL/GenBank/DDBJ whole genome shotgun (WGS) entry which is preliminary data.</text>
</comment>
<dbReference type="Pfam" id="PF00646">
    <property type="entry name" value="F-box"/>
    <property type="match status" value="1"/>
</dbReference>
<dbReference type="InterPro" id="IPR036047">
    <property type="entry name" value="F-box-like_dom_sf"/>
</dbReference>
<keyword evidence="3" id="KW-1185">Reference proteome</keyword>
<dbReference type="AlphaFoldDB" id="A0A409WNF7"/>
<protein>
    <recommendedName>
        <fullName evidence="1">F-box domain-containing protein</fullName>
    </recommendedName>
</protein>
<feature type="domain" description="F-box" evidence="1">
    <location>
        <begin position="5"/>
        <end position="51"/>
    </location>
</feature>
<dbReference type="EMBL" id="NHYE01004973">
    <property type="protein sequence ID" value="PPQ80034.1"/>
    <property type="molecule type" value="Genomic_DNA"/>
</dbReference>
<dbReference type="CDD" id="cd09917">
    <property type="entry name" value="F-box_SF"/>
    <property type="match status" value="1"/>
</dbReference>
<organism evidence="2 3">
    <name type="scientific">Gymnopilus dilepis</name>
    <dbReference type="NCBI Taxonomy" id="231916"/>
    <lineage>
        <taxon>Eukaryota</taxon>
        <taxon>Fungi</taxon>
        <taxon>Dikarya</taxon>
        <taxon>Basidiomycota</taxon>
        <taxon>Agaricomycotina</taxon>
        <taxon>Agaricomycetes</taxon>
        <taxon>Agaricomycetidae</taxon>
        <taxon>Agaricales</taxon>
        <taxon>Agaricineae</taxon>
        <taxon>Hymenogastraceae</taxon>
        <taxon>Gymnopilus</taxon>
    </lineage>
</organism>
<dbReference type="SUPFAM" id="SSF81383">
    <property type="entry name" value="F-box domain"/>
    <property type="match status" value="1"/>
</dbReference>
<evidence type="ECO:0000259" key="1">
    <source>
        <dbReference type="PROSITE" id="PS50181"/>
    </source>
</evidence>